<dbReference type="Proteomes" id="UP000245702">
    <property type="component" value="Unassembled WGS sequence"/>
</dbReference>
<organism evidence="1 2">
    <name type="scientific">Sporomusa sphaeroides DSM 2875</name>
    <dbReference type="NCBI Taxonomy" id="1337886"/>
    <lineage>
        <taxon>Bacteria</taxon>
        <taxon>Bacillati</taxon>
        <taxon>Bacillota</taxon>
        <taxon>Negativicutes</taxon>
        <taxon>Selenomonadales</taxon>
        <taxon>Sporomusaceae</taxon>
        <taxon>Sporomusa</taxon>
    </lineage>
</organism>
<evidence type="ECO:0000313" key="1">
    <source>
        <dbReference type="EMBL" id="CVK20666.1"/>
    </source>
</evidence>
<gene>
    <name evidence="1" type="ORF">SSPH_03334</name>
</gene>
<comment type="caution">
    <text evidence="1">The sequence shown here is derived from an EMBL/GenBank/DDBJ whole genome shotgun (WGS) entry which is preliminary data.</text>
</comment>
<protein>
    <submittedName>
        <fullName evidence="1">Uncharacterized protein</fullName>
    </submittedName>
</protein>
<dbReference type="RefSeq" id="WP_075758077.1">
    <property type="nucleotide sequence ID" value="NZ_CP146991.1"/>
</dbReference>
<keyword evidence="2" id="KW-1185">Reference proteome</keyword>
<dbReference type="EMBL" id="FCOW01000021">
    <property type="protein sequence ID" value="CVK20666.1"/>
    <property type="molecule type" value="Genomic_DNA"/>
</dbReference>
<evidence type="ECO:0000313" key="2">
    <source>
        <dbReference type="Proteomes" id="UP000245702"/>
    </source>
</evidence>
<name>A0ABP2CA79_9FIRM</name>
<reference evidence="1 2" key="1">
    <citation type="submission" date="2016-01" db="EMBL/GenBank/DDBJ databases">
        <authorList>
            <person name="Brown R."/>
        </authorList>
    </citation>
    <scope>NUCLEOTIDE SEQUENCE [LARGE SCALE GENOMIC DNA]</scope>
    <source>
        <strain evidence="1">Sporomusa sphaeroides DSM 2875</strain>
    </source>
</reference>
<sequence length="148" mass="17275">MKIINTQVTELNQDNYSGILRCDHFILEFTKYQGRKLSDYSIEERAAISDLIKESILNMSPIPDALYYDEFAIHAQWFFPAPLFIENEAELDKFEKNLTDFARTNSVSQCKPPTICSQEEQLERQLVRSYDFYKNLGVHLVWGEIPGQ</sequence>
<proteinExistence type="predicted"/>
<accession>A0ABP2CA79</accession>